<protein>
    <recommendedName>
        <fullName evidence="3">Protein kinase domain-containing protein</fullName>
    </recommendedName>
</protein>
<evidence type="ECO:0000259" key="3">
    <source>
        <dbReference type="PROSITE" id="PS50011"/>
    </source>
</evidence>
<dbReference type="GO" id="GO:0005524">
    <property type="term" value="F:ATP binding"/>
    <property type="evidence" value="ECO:0007669"/>
    <property type="project" value="UniProtKB-KW"/>
</dbReference>
<dbReference type="AlphaFoldDB" id="A0AAD4CGG1"/>
<keyword evidence="1" id="KW-0547">Nucleotide-binding</keyword>
<dbReference type="EMBL" id="VCAU01000084">
    <property type="protein sequence ID" value="KAF9886066.1"/>
    <property type="molecule type" value="Genomic_DNA"/>
</dbReference>
<gene>
    <name evidence="4" type="ORF">FE257_012126</name>
</gene>
<evidence type="ECO:0000256" key="1">
    <source>
        <dbReference type="ARBA" id="ARBA00022741"/>
    </source>
</evidence>
<dbReference type="SUPFAM" id="SSF56112">
    <property type="entry name" value="Protein kinase-like (PK-like)"/>
    <property type="match status" value="1"/>
</dbReference>
<dbReference type="GO" id="GO:0004674">
    <property type="term" value="F:protein serine/threonine kinase activity"/>
    <property type="evidence" value="ECO:0007669"/>
    <property type="project" value="TreeGrafter"/>
</dbReference>
<dbReference type="GO" id="GO:0005737">
    <property type="term" value="C:cytoplasm"/>
    <property type="evidence" value="ECO:0007669"/>
    <property type="project" value="TreeGrafter"/>
</dbReference>
<keyword evidence="2" id="KW-0067">ATP-binding</keyword>
<dbReference type="InterPro" id="IPR011009">
    <property type="entry name" value="Kinase-like_dom_sf"/>
</dbReference>
<dbReference type="PANTHER" id="PTHR24346">
    <property type="entry name" value="MAP/MICROTUBULE AFFINITY-REGULATING KINASE"/>
    <property type="match status" value="1"/>
</dbReference>
<reference evidence="4" key="2">
    <citation type="submission" date="2020-02" db="EMBL/GenBank/DDBJ databases">
        <authorList>
            <person name="Gilchrist C.L.M."/>
            <person name="Chooi Y.-H."/>
        </authorList>
    </citation>
    <scope>NUCLEOTIDE SEQUENCE</scope>
    <source>
        <strain evidence="4">MST-FP2251</strain>
    </source>
</reference>
<dbReference type="InterPro" id="IPR000719">
    <property type="entry name" value="Prot_kinase_dom"/>
</dbReference>
<dbReference type="GO" id="GO:0035556">
    <property type="term" value="P:intracellular signal transduction"/>
    <property type="evidence" value="ECO:0007669"/>
    <property type="project" value="TreeGrafter"/>
</dbReference>
<evidence type="ECO:0000256" key="2">
    <source>
        <dbReference type="ARBA" id="ARBA00022840"/>
    </source>
</evidence>
<dbReference type="PANTHER" id="PTHR24346:SF30">
    <property type="entry name" value="MATERNAL EMBRYONIC LEUCINE ZIPPER KINASE"/>
    <property type="match status" value="1"/>
</dbReference>
<comment type="caution">
    <text evidence="4">The sequence shown here is derived from an EMBL/GenBank/DDBJ whole genome shotgun (WGS) entry which is preliminary data.</text>
</comment>
<evidence type="ECO:0000313" key="5">
    <source>
        <dbReference type="Proteomes" id="UP001194746"/>
    </source>
</evidence>
<evidence type="ECO:0000313" key="4">
    <source>
        <dbReference type="EMBL" id="KAF9886066.1"/>
    </source>
</evidence>
<feature type="domain" description="Protein kinase" evidence="3">
    <location>
        <begin position="1"/>
        <end position="156"/>
    </location>
</feature>
<dbReference type="PROSITE" id="PS00108">
    <property type="entry name" value="PROTEIN_KINASE_ST"/>
    <property type="match status" value="1"/>
</dbReference>
<name>A0AAD4CGG1_ASPNN</name>
<keyword evidence="5" id="KW-1185">Reference proteome</keyword>
<accession>A0AAD4CGG1</accession>
<reference evidence="4" key="1">
    <citation type="journal article" date="2019" name="Beilstein J. Org. Chem.">
        <title>Nanangenines: drimane sesquiterpenoids as the dominant metabolite cohort of a novel Australian fungus, Aspergillus nanangensis.</title>
        <authorList>
            <person name="Lacey H.J."/>
            <person name="Gilchrist C.L.M."/>
            <person name="Crombie A."/>
            <person name="Kalaitzis J.A."/>
            <person name="Vuong D."/>
            <person name="Rutledge P.J."/>
            <person name="Turner P."/>
            <person name="Pitt J.I."/>
            <person name="Lacey E."/>
            <person name="Chooi Y.H."/>
            <person name="Piggott A.M."/>
        </authorList>
    </citation>
    <scope>NUCLEOTIDE SEQUENCE</scope>
    <source>
        <strain evidence="4">MST-FP2251</strain>
    </source>
</reference>
<dbReference type="PROSITE" id="PS50011">
    <property type="entry name" value="PROTEIN_KINASE_DOM"/>
    <property type="match status" value="1"/>
</dbReference>
<dbReference type="Proteomes" id="UP001194746">
    <property type="component" value="Unassembled WGS sequence"/>
</dbReference>
<dbReference type="Gene3D" id="1.10.510.10">
    <property type="entry name" value="Transferase(Phosphotransferase) domain 1"/>
    <property type="match status" value="1"/>
</dbReference>
<proteinExistence type="predicted"/>
<organism evidence="4 5">
    <name type="scientific">Aspergillus nanangensis</name>
    <dbReference type="NCBI Taxonomy" id="2582783"/>
    <lineage>
        <taxon>Eukaryota</taxon>
        <taxon>Fungi</taxon>
        <taxon>Dikarya</taxon>
        <taxon>Ascomycota</taxon>
        <taxon>Pezizomycotina</taxon>
        <taxon>Eurotiomycetes</taxon>
        <taxon>Eurotiomycetidae</taxon>
        <taxon>Eurotiales</taxon>
        <taxon>Aspergillaceae</taxon>
        <taxon>Aspergillus</taxon>
        <taxon>Aspergillus subgen. Circumdati</taxon>
    </lineage>
</organism>
<dbReference type="InterPro" id="IPR008271">
    <property type="entry name" value="Ser/Thr_kinase_AS"/>
</dbReference>
<sequence length="169" mass="19112">MRAVSYLHDNTVAHRDLKPENILLTANGCVKLADFGSVQWLENEEILPSPRKPVRSIPYLPPEEFGRSTSDARPGDVWAAGLVYMAMRCGRLLWRMPCAEEDGGFRAYLRGRRSYHGYGPIENLGETRCCNVIYAMLHPDPGRRIQASDVLRSEWLYELLVCNAGEMGL</sequence>
<dbReference type="Pfam" id="PF00069">
    <property type="entry name" value="Pkinase"/>
    <property type="match status" value="1"/>
</dbReference>
<dbReference type="SMART" id="SM00220">
    <property type="entry name" value="S_TKc"/>
    <property type="match status" value="1"/>
</dbReference>